<organism evidence="2 3">
    <name type="scientific">Mycena metata</name>
    <dbReference type="NCBI Taxonomy" id="1033252"/>
    <lineage>
        <taxon>Eukaryota</taxon>
        <taxon>Fungi</taxon>
        <taxon>Dikarya</taxon>
        <taxon>Basidiomycota</taxon>
        <taxon>Agaricomycotina</taxon>
        <taxon>Agaricomycetes</taxon>
        <taxon>Agaricomycetidae</taxon>
        <taxon>Agaricales</taxon>
        <taxon>Marasmiineae</taxon>
        <taxon>Mycenaceae</taxon>
        <taxon>Mycena</taxon>
    </lineage>
</organism>
<dbReference type="Proteomes" id="UP001215598">
    <property type="component" value="Unassembled WGS sequence"/>
</dbReference>
<accession>A0AAD7NNQ8</accession>
<feature type="non-terminal residue" evidence="2">
    <location>
        <position position="497"/>
    </location>
</feature>
<sequence length="497" mass="55336">MSFISTKDHVTLGDGVYNNVQGNLNIITHNYFHEEKGTGESKAGVHSSSSPKPKRECEQGEDIKIIKKDHITLLREISGGPGYLLHAARTKKRAVILKVFNPSPAARECLESTVALTKNLMHPNVLRIKGVSSCKSPIHFIAYEGVYWTNATVPLARALGEDLSRSITLGFKLIAGISSGMNYLSLQGISLASLSVENFDVFSDVDDRFLIGINPTISRENKVTNSEPWDLFIALCRKALISANRIVYSDEMERDTSILDLPPSSNPNTNTTELVRISHASGPPALDQGKQTSFASPRREYVWRSTLPGPHSLAGIARPIELELEMKQLNLNRVAWRDQRRPHRCAGYIREEITLAPAAADSAVVFHDVPDHLEMCWICNKVVNVYEEFCCKCGASDPGSRPTIQCSSCHCWMHRDCIKNPDRQIVICDSCMEMRHHALALKQQAGGLVLYWDGNGRAKYGKLQRLRRLPNAVIVGDLKHVDDNSLITLPMSNFNRV</sequence>
<gene>
    <name evidence="2" type="ORF">B0H16DRAFT_1520155</name>
</gene>
<evidence type="ECO:0000256" key="1">
    <source>
        <dbReference type="SAM" id="MobiDB-lite"/>
    </source>
</evidence>
<reference evidence="2" key="1">
    <citation type="submission" date="2023-03" db="EMBL/GenBank/DDBJ databases">
        <title>Massive genome expansion in bonnet fungi (Mycena s.s.) driven by repeated elements and novel gene families across ecological guilds.</title>
        <authorList>
            <consortium name="Lawrence Berkeley National Laboratory"/>
            <person name="Harder C.B."/>
            <person name="Miyauchi S."/>
            <person name="Viragh M."/>
            <person name="Kuo A."/>
            <person name="Thoen E."/>
            <person name="Andreopoulos B."/>
            <person name="Lu D."/>
            <person name="Skrede I."/>
            <person name="Drula E."/>
            <person name="Henrissat B."/>
            <person name="Morin E."/>
            <person name="Kohler A."/>
            <person name="Barry K."/>
            <person name="LaButti K."/>
            <person name="Morin E."/>
            <person name="Salamov A."/>
            <person name="Lipzen A."/>
            <person name="Mereny Z."/>
            <person name="Hegedus B."/>
            <person name="Baldrian P."/>
            <person name="Stursova M."/>
            <person name="Weitz H."/>
            <person name="Taylor A."/>
            <person name="Grigoriev I.V."/>
            <person name="Nagy L.G."/>
            <person name="Martin F."/>
            <person name="Kauserud H."/>
        </authorList>
    </citation>
    <scope>NUCLEOTIDE SEQUENCE</scope>
    <source>
        <strain evidence="2">CBHHK182m</strain>
    </source>
</reference>
<dbReference type="InterPro" id="IPR011009">
    <property type="entry name" value="Kinase-like_dom_sf"/>
</dbReference>
<evidence type="ECO:0008006" key="4">
    <source>
        <dbReference type="Google" id="ProtNLM"/>
    </source>
</evidence>
<name>A0AAD7NNQ8_9AGAR</name>
<dbReference type="Gene3D" id="1.10.510.10">
    <property type="entry name" value="Transferase(Phosphotransferase) domain 1"/>
    <property type="match status" value="1"/>
</dbReference>
<comment type="caution">
    <text evidence="2">The sequence shown here is derived from an EMBL/GenBank/DDBJ whole genome shotgun (WGS) entry which is preliminary data.</text>
</comment>
<dbReference type="AlphaFoldDB" id="A0AAD7NNQ8"/>
<dbReference type="InterPro" id="IPR011011">
    <property type="entry name" value="Znf_FYVE_PHD"/>
</dbReference>
<dbReference type="CDD" id="cd15489">
    <property type="entry name" value="PHD_SF"/>
    <property type="match status" value="1"/>
</dbReference>
<evidence type="ECO:0000313" key="2">
    <source>
        <dbReference type="EMBL" id="KAJ7768539.1"/>
    </source>
</evidence>
<protein>
    <recommendedName>
        <fullName evidence="4">Protein kinase domain-containing protein</fullName>
    </recommendedName>
</protein>
<proteinExistence type="predicted"/>
<dbReference type="SUPFAM" id="SSF56112">
    <property type="entry name" value="Protein kinase-like (PK-like)"/>
    <property type="match status" value="1"/>
</dbReference>
<evidence type="ECO:0000313" key="3">
    <source>
        <dbReference type="Proteomes" id="UP001215598"/>
    </source>
</evidence>
<feature type="region of interest" description="Disordered" evidence="1">
    <location>
        <begin position="37"/>
        <end position="58"/>
    </location>
</feature>
<dbReference type="EMBL" id="JARKIB010000020">
    <property type="protein sequence ID" value="KAJ7768539.1"/>
    <property type="molecule type" value="Genomic_DNA"/>
</dbReference>
<keyword evidence="3" id="KW-1185">Reference proteome</keyword>
<dbReference type="SUPFAM" id="SSF57903">
    <property type="entry name" value="FYVE/PHD zinc finger"/>
    <property type="match status" value="1"/>
</dbReference>